<comment type="subcellular location">
    <subcellularLocation>
        <location evidence="1">Cell membrane</location>
        <topology evidence="1">Multi-pass membrane protein</topology>
    </subcellularLocation>
</comment>
<reference evidence="10 11" key="1">
    <citation type="submission" date="2019-03" db="EMBL/GenBank/DDBJ databases">
        <title>Genomic Encyclopedia of Type Strains, Phase IV (KMG-IV): sequencing the most valuable type-strain genomes for metagenomic binning, comparative biology and taxonomic classification.</title>
        <authorList>
            <person name="Goeker M."/>
        </authorList>
    </citation>
    <scope>NUCLEOTIDE SEQUENCE [LARGE SCALE GENOMIC DNA]</scope>
    <source>
        <strain evidence="10 11">DSM 45361</strain>
    </source>
</reference>
<evidence type="ECO:0000256" key="3">
    <source>
        <dbReference type="ARBA" id="ARBA00022448"/>
    </source>
</evidence>
<comment type="caution">
    <text evidence="10">The sequence shown here is derived from an EMBL/GenBank/DDBJ whole genome shotgun (WGS) entry which is preliminary data.</text>
</comment>
<feature type="transmembrane region" description="Helical" evidence="9">
    <location>
        <begin position="254"/>
        <end position="276"/>
    </location>
</feature>
<evidence type="ECO:0000256" key="7">
    <source>
        <dbReference type="ARBA" id="ARBA00023136"/>
    </source>
</evidence>
<evidence type="ECO:0000256" key="6">
    <source>
        <dbReference type="ARBA" id="ARBA00022989"/>
    </source>
</evidence>
<keyword evidence="7 9" id="KW-0472">Membrane</keyword>
<keyword evidence="5 9" id="KW-0812">Transmembrane</keyword>
<feature type="compositionally biased region" description="Polar residues" evidence="8">
    <location>
        <begin position="428"/>
        <end position="437"/>
    </location>
</feature>
<keyword evidence="4" id="KW-1003">Cell membrane</keyword>
<feature type="transmembrane region" description="Helical" evidence="9">
    <location>
        <begin position="309"/>
        <end position="333"/>
    </location>
</feature>
<keyword evidence="3" id="KW-0813">Transport</keyword>
<feature type="transmembrane region" description="Helical" evidence="9">
    <location>
        <begin position="60"/>
        <end position="78"/>
    </location>
</feature>
<protein>
    <submittedName>
        <fullName evidence="10">Putative PurR-regulated permease PerM</fullName>
    </submittedName>
</protein>
<feature type="compositionally biased region" description="Low complexity" evidence="8">
    <location>
        <begin position="415"/>
        <end position="427"/>
    </location>
</feature>
<dbReference type="PANTHER" id="PTHR21716:SF53">
    <property type="entry name" value="PERMEASE PERM-RELATED"/>
    <property type="match status" value="1"/>
</dbReference>
<feature type="compositionally biased region" description="Acidic residues" evidence="8">
    <location>
        <begin position="398"/>
        <end position="414"/>
    </location>
</feature>
<keyword evidence="11" id="KW-1185">Reference proteome</keyword>
<feature type="transmembrane region" description="Helical" evidence="9">
    <location>
        <begin position="114"/>
        <end position="135"/>
    </location>
</feature>
<keyword evidence="6 9" id="KW-1133">Transmembrane helix</keyword>
<dbReference type="GO" id="GO:0005886">
    <property type="term" value="C:plasma membrane"/>
    <property type="evidence" value="ECO:0007669"/>
    <property type="project" value="UniProtKB-SubCell"/>
</dbReference>
<comment type="similarity">
    <text evidence="2">Belongs to the autoinducer-2 exporter (AI-2E) (TC 2.A.86) family.</text>
</comment>
<evidence type="ECO:0000313" key="10">
    <source>
        <dbReference type="EMBL" id="TDQ05206.1"/>
    </source>
</evidence>
<feature type="region of interest" description="Disordered" evidence="8">
    <location>
        <begin position="398"/>
        <end position="448"/>
    </location>
</feature>
<name>A0A4R6SL91_LABRH</name>
<gene>
    <name evidence="10" type="ORF">EV186_1011174</name>
</gene>
<dbReference type="AlphaFoldDB" id="A0A4R6SL91"/>
<dbReference type="Pfam" id="PF01594">
    <property type="entry name" value="AI-2E_transport"/>
    <property type="match status" value="1"/>
</dbReference>
<organism evidence="10 11">
    <name type="scientific">Labedaea rhizosphaerae</name>
    <dbReference type="NCBI Taxonomy" id="598644"/>
    <lineage>
        <taxon>Bacteria</taxon>
        <taxon>Bacillati</taxon>
        <taxon>Actinomycetota</taxon>
        <taxon>Actinomycetes</taxon>
        <taxon>Pseudonocardiales</taxon>
        <taxon>Pseudonocardiaceae</taxon>
        <taxon>Labedaea</taxon>
    </lineage>
</organism>
<feature type="transmembrane region" description="Helical" evidence="9">
    <location>
        <begin position="84"/>
        <end position="102"/>
    </location>
</feature>
<accession>A0A4R6SL91</accession>
<dbReference type="InterPro" id="IPR002549">
    <property type="entry name" value="AI-2E-like"/>
</dbReference>
<evidence type="ECO:0000256" key="1">
    <source>
        <dbReference type="ARBA" id="ARBA00004651"/>
    </source>
</evidence>
<evidence type="ECO:0000256" key="4">
    <source>
        <dbReference type="ARBA" id="ARBA00022475"/>
    </source>
</evidence>
<feature type="transmembrane region" description="Helical" evidence="9">
    <location>
        <begin position="353"/>
        <end position="380"/>
    </location>
</feature>
<evidence type="ECO:0000256" key="9">
    <source>
        <dbReference type="SAM" id="Phobius"/>
    </source>
</evidence>
<dbReference type="Proteomes" id="UP000295444">
    <property type="component" value="Unassembled WGS sequence"/>
</dbReference>
<proteinExistence type="inferred from homology"/>
<evidence type="ECO:0000256" key="5">
    <source>
        <dbReference type="ARBA" id="ARBA00022692"/>
    </source>
</evidence>
<feature type="transmembrane region" description="Helical" evidence="9">
    <location>
        <begin position="282"/>
        <end position="302"/>
    </location>
</feature>
<dbReference type="PANTHER" id="PTHR21716">
    <property type="entry name" value="TRANSMEMBRANE PROTEIN"/>
    <property type="match status" value="1"/>
</dbReference>
<dbReference type="EMBL" id="SNXZ01000001">
    <property type="protein sequence ID" value="TDQ05206.1"/>
    <property type="molecule type" value="Genomic_DNA"/>
</dbReference>
<sequence>MSTASGSETGHGGSDATRRRIARVGRAIKASRTGSGPPKVTSEQDVQNLVPTGLRVGAALSWRFLVVIGALYVIIWLIGYFTSLVIPLAVALLLAALMAPAVGKLTEWNVPRGLSTLIVLIGGIGVVGGLLTFVISEFADGLPEVQQQVGDSLDTIRDWLLHGPLHLRQEQITGFIQNIIDNLKSNQAEITSGAITTAATVGEVLAGFLLTVFILIFFLYGGEQIWVFLVRAVPSHVRQRVDVAGRRGFSSLVSYVRATAAVALVDALGIGIGLWIVGVKLFVPLAALVFLGAFIPIIGAVVAGSVAVLVTLVTLGFVKALIVLAVVVGVMQLEGHVLQPWLLGRAVRLHPLAVVLAITAGLISAGIAGALLSVPLLAVLNAGVRSFLHDGDVDPDAVDVLDDEGSQPDPEATDATDTTDTTDTTETGGLTSATEPNPKTGPEPGGTA</sequence>
<evidence type="ECO:0000256" key="2">
    <source>
        <dbReference type="ARBA" id="ARBA00009773"/>
    </source>
</evidence>
<evidence type="ECO:0000256" key="8">
    <source>
        <dbReference type="SAM" id="MobiDB-lite"/>
    </source>
</evidence>
<dbReference type="GO" id="GO:0055085">
    <property type="term" value="P:transmembrane transport"/>
    <property type="evidence" value="ECO:0007669"/>
    <property type="project" value="TreeGrafter"/>
</dbReference>
<feature type="transmembrane region" description="Helical" evidence="9">
    <location>
        <begin position="208"/>
        <end position="233"/>
    </location>
</feature>
<evidence type="ECO:0000313" key="11">
    <source>
        <dbReference type="Proteomes" id="UP000295444"/>
    </source>
</evidence>